<dbReference type="CDD" id="cd00130">
    <property type="entry name" value="PAS"/>
    <property type="match status" value="2"/>
</dbReference>
<feature type="domain" description="PAC" evidence="21">
    <location>
        <begin position="137"/>
        <end position="188"/>
    </location>
</feature>
<dbReference type="Gene3D" id="3.30.450.20">
    <property type="entry name" value="PAS domain"/>
    <property type="match status" value="2"/>
</dbReference>
<feature type="domain" description="PAS" evidence="20">
    <location>
        <begin position="189"/>
        <end position="235"/>
    </location>
</feature>
<dbReference type="Gene3D" id="1.10.287.130">
    <property type="match status" value="1"/>
</dbReference>
<dbReference type="Gene3D" id="1.20.120.160">
    <property type="entry name" value="HPT domain"/>
    <property type="match status" value="1"/>
</dbReference>
<dbReference type="PROSITE" id="PS50109">
    <property type="entry name" value="HIS_KIN"/>
    <property type="match status" value="1"/>
</dbReference>
<dbReference type="EMBL" id="VOOS01000001">
    <property type="protein sequence ID" value="TXB67103.1"/>
    <property type="molecule type" value="Genomic_DNA"/>
</dbReference>
<dbReference type="PROSITE" id="PS50113">
    <property type="entry name" value="PAC"/>
    <property type="match status" value="2"/>
</dbReference>
<evidence type="ECO:0000256" key="15">
    <source>
        <dbReference type="ARBA" id="ARBA00068150"/>
    </source>
</evidence>
<protein>
    <recommendedName>
        <fullName evidence="15">Sensory/regulatory protein RpfC</fullName>
        <ecNumber evidence="3">2.7.13.3</ecNumber>
    </recommendedName>
</protein>
<dbReference type="Pfam" id="PF00989">
    <property type="entry name" value="PAS"/>
    <property type="match status" value="1"/>
</dbReference>
<dbReference type="PROSITE" id="PS50894">
    <property type="entry name" value="HPT"/>
    <property type="match status" value="1"/>
</dbReference>
<evidence type="ECO:0000256" key="6">
    <source>
        <dbReference type="ARBA" id="ARBA00022679"/>
    </source>
</evidence>
<keyword evidence="12" id="KW-0902">Two-component regulatory system</keyword>
<dbReference type="GO" id="GO:0000155">
    <property type="term" value="F:phosphorelay sensor kinase activity"/>
    <property type="evidence" value="ECO:0007669"/>
    <property type="project" value="InterPro"/>
</dbReference>
<evidence type="ECO:0000256" key="11">
    <source>
        <dbReference type="ARBA" id="ARBA00022989"/>
    </source>
</evidence>
<evidence type="ECO:0000256" key="14">
    <source>
        <dbReference type="ARBA" id="ARBA00064003"/>
    </source>
</evidence>
<dbReference type="InterPro" id="IPR005467">
    <property type="entry name" value="His_kinase_dom"/>
</dbReference>
<reference evidence="23 24" key="1">
    <citation type="submission" date="2019-08" db="EMBL/GenBank/DDBJ databases">
        <title>Genome of Vicingus serpentipes NCIMB 15042.</title>
        <authorList>
            <person name="Bowman J.P."/>
        </authorList>
    </citation>
    <scope>NUCLEOTIDE SEQUENCE [LARGE SCALE GENOMIC DNA]</scope>
    <source>
        <strain evidence="23 24">NCIMB 15042</strain>
    </source>
</reference>
<evidence type="ECO:0000256" key="17">
    <source>
        <dbReference type="PROSITE-ProRule" id="PRU00169"/>
    </source>
</evidence>
<dbReference type="InterPro" id="IPR000014">
    <property type="entry name" value="PAS"/>
</dbReference>
<keyword evidence="6" id="KW-0808">Transferase</keyword>
<dbReference type="Pfam" id="PF13426">
    <property type="entry name" value="PAS_9"/>
    <property type="match status" value="1"/>
</dbReference>
<evidence type="ECO:0000256" key="13">
    <source>
        <dbReference type="ARBA" id="ARBA00023136"/>
    </source>
</evidence>
<keyword evidence="5 17" id="KW-0597">Phosphoprotein</keyword>
<dbReference type="Proteomes" id="UP000321721">
    <property type="component" value="Unassembled WGS sequence"/>
</dbReference>
<dbReference type="InterPro" id="IPR000700">
    <property type="entry name" value="PAS-assoc_C"/>
</dbReference>
<evidence type="ECO:0000256" key="2">
    <source>
        <dbReference type="ARBA" id="ARBA00004651"/>
    </source>
</evidence>
<keyword evidence="24" id="KW-1185">Reference proteome</keyword>
<dbReference type="Pfam" id="PF02518">
    <property type="entry name" value="HATPase_c"/>
    <property type="match status" value="1"/>
</dbReference>
<feature type="modified residue" description="Phosphohistidine" evidence="16">
    <location>
        <position position="752"/>
    </location>
</feature>
<keyword evidence="10" id="KW-0067">ATP-binding</keyword>
<feature type="domain" description="Histidine kinase" evidence="18">
    <location>
        <begin position="332"/>
        <end position="553"/>
    </location>
</feature>
<evidence type="ECO:0000313" key="24">
    <source>
        <dbReference type="Proteomes" id="UP000321721"/>
    </source>
</evidence>
<dbReference type="SMART" id="SM00387">
    <property type="entry name" value="HATPase_c"/>
    <property type="match status" value="1"/>
</dbReference>
<dbReference type="InterPro" id="IPR036641">
    <property type="entry name" value="HPT_dom_sf"/>
</dbReference>
<dbReference type="InterPro" id="IPR003661">
    <property type="entry name" value="HisK_dim/P_dom"/>
</dbReference>
<dbReference type="InterPro" id="IPR004358">
    <property type="entry name" value="Sig_transdc_His_kin-like_C"/>
</dbReference>
<dbReference type="InterPro" id="IPR001610">
    <property type="entry name" value="PAC"/>
</dbReference>
<dbReference type="InterPro" id="IPR001789">
    <property type="entry name" value="Sig_transdc_resp-reg_receiver"/>
</dbReference>
<dbReference type="InterPro" id="IPR008207">
    <property type="entry name" value="Sig_transdc_His_kin_Hpt_dom"/>
</dbReference>
<dbReference type="FunFam" id="3.30.565.10:FF:000010">
    <property type="entry name" value="Sensor histidine kinase RcsC"/>
    <property type="match status" value="1"/>
</dbReference>
<dbReference type="CDD" id="cd00082">
    <property type="entry name" value="HisKA"/>
    <property type="match status" value="1"/>
</dbReference>
<dbReference type="SUPFAM" id="SSF47384">
    <property type="entry name" value="Homodimeric domain of signal transducing histidine kinase"/>
    <property type="match status" value="1"/>
</dbReference>
<accession>A0A5C6RY51</accession>
<dbReference type="InterPro" id="IPR036097">
    <property type="entry name" value="HisK_dim/P_sf"/>
</dbReference>
<dbReference type="InterPro" id="IPR013767">
    <property type="entry name" value="PAS_fold"/>
</dbReference>
<dbReference type="PROSITE" id="PS50110">
    <property type="entry name" value="RESPONSE_REGULATORY"/>
    <property type="match status" value="1"/>
</dbReference>
<name>A0A5C6RY51_9FLAO</name>
<sequence length="805" mass="91836">MDKNKEIEILKKALFREKKARKEAESFIESKSRELYEKNNLLTKLKEHLIEEVIRRTKKIEDQQKQFRELIENASDIIFTINIKGFFTYVNPVLQKISGYTEDELLNMSFLDLLLEDDKKRVLSHYKNQLSQNQEISNIEFQIITKYDEVIWINQTARLLFDEEGPKEYVVISRDVTKIKAANELVKQSEEKYRGIIENLELGILEVDKNDKIIKAYPKFCSLSGYSEKELLGKSPTKLFLERKSRKIMQLQNKIRLKGIPGVYEVPLIKKNNEIAWVIISGAPFYDNKGNYAGTVGIHLDITERRKMESDLREAKFKAEDSNRVKEMFLANMSHEIRTPLNAIMGMSELLEKSVLDSSQQNYLSAIQSSSSNLLALINDLLDFSKIESGKLTIEEISFNLKELVCKNKDILSFKADENGVKIDCDVDQNIPEYLSGDPTRLGQVLLNLLSNAVKFTHNGLVTITVKLLKKDKKMNTILFSIKDDGIGIDEKALKNIFDDFSQAEESTTRKYGGTGLGLSISKKIVNLMKGELKVKSKLNLGSEFFFTIDLRDADISSLEKNNDTQNIINDNFQQAKILLAEDNPVNTLLATTILSNWNCEVDTVENGMEAIEKIKAKDYDIILMDLSMPKMGGVEATEIIRKDLKNNTPIIALTANAIKGDDDKCIESGMNGYLSKPFKQIDLNRVLYTWINIPETINNQLYNLDKLKSMGDSDFLDKMVNLFLSETPKDISLMKTALDRLDYENVSSIAHKIKPSVNYVCVSQLYDDVKSIELWENSDSEMIKKTSKFIDDINLVLAQLSTKS</sequence>
<dbReference type="PANTHER" id="PTHR45339">
    <property type="entry name" value="HYBRID SIGNAL TRANSDUCTION HISTIDINE KINASE J"/>
    <property type="match status" value="1"/>
</dbReference>
<keyword evidence="4" id="KW-1003">Cell membrane</keyword>
<evidence type="ECO:0000256" key="12">
    <source>
        <dbReference type="ARBA" id="ARBA00023012"/>
    </source>
</evidence>
<dbReference type="PRINTS" id="PR00344">
    <property type="entry name" value="BCTRLSENSOR"/>
</dbReference>
<keyword evidence="13" id="KW-0472">Membrane</keyword>
<dbReference type="PANTHER" id="PTHR45339:SF1">
    <property type="entry name" value="HYBRID SIGNAL TRANSDUCTION HISTIDINE KINASE J"/>
    <property type="match status" value="1"/>
</dbReference>
<dbReference type="PROSITE" id="PS50112">
    <property type="entry name" value="PAS"/>
    <property type="match status" value="2"/>
</dbReference>
<evidence type="ECO:0000256" key="16">
    <source>
        <dbReference type="PROSITE-ProRule" id="PRU00110"/>
    </source>
</evidence>
<dbReference type="CDD" id="cd16922">
    <property type="entry name" value="HATPase_EvgS-ArcB-TorS-like"/>
    <property type="match status" value="1"/>
</dbReference>
<evidence type="ECO:0000256" key="9">
    <source>
        <dbReference type="ARBA" id="ARBA00022777"/>
    </source>
</evidence>
<evidence type="ECO:0000259" key="19">
    <source>
        <dbReference type="PROSITE" id="PS50110"/>
    </source>
</evidence>
<comment type="caution">
    <text evidence="23">The sequence shown here is derived from an EMBL/GenBank/DDBJ whole genome shotgun (WGS) entry which is preliminary data.</text>
</comment>
<organism evidence="23 24">
    <name type="scientific">Vicingus serpentipes</name>
    <dbReference type="NCBI Taxonomy" id="1926625"/>
    <lineage>
        <taxon>Bacteria</taxon>
        <taxon>Pseudomonadati</taxon>
        <taxon>Bacteroidota</taxon>
        <taxon>Flavobacteriia</taxon>
        <taxon>Flavobacteriales</taxon>
        <taxon>Vicingaceae</taxon>
        <taxon>Vicingus</taxon>
    </lineage>
</organism>
<feature type="domain" description="PAC" evidence="21">
    <location>
        <begin position="262"/>
        <end position="314"/>
    </location>
</feature>
<dbReference type="SUPFAM" id="SSF52172">
    <property type="entry name" value="CheY-like"/>
    <property type="match status" value="1"/>
</dbReference>
<comment type="catalytic activity">
    <reaction evidence="1">
        <text>ATP + protein L-histidine = ADP + protein N-phospho-L-histidine.</text>
        <dbReference type="EC" id="2.7.13.3"/>
    </reaction>
</comment>
<dbReference type="InterPro" id="IPR036890">
    <property type="entry name" value="HATPase_C_sf"/>
</dbReference>
<dbReference type="SUPFAM" id="SSF47226">
    <property type="entry name" value="Histidine-containing phosphotransfer domain, HPT domain"/>
    <property type="match status" value="1"/>
</dbReference>
<proteinExistence type="predicted"/>
<keyword evidence="7" id="KW-0812">Transmembrane</keyword>
<evidence type="ECO:0000256" key="3">
    <source>
        <dbReference type="ARBA" id="ARBA00012438"/>
    </source>
</evidence>
<dbReference type="Gene3D" id="3.40.50.2300">
    <property type="match status" value="1"/>
</dbReference>
<dbReference type="SMART" id="SM00448">
    <property type="entry name" value="REC"/>
    <property type="match status" value="1"/>
</dbReference>
<dbReference type="InterPro" id="IPR003594">
    <property type="entry name" value="HATPase_dom"/>
</dbReference>
<evidence type="ECO:0000259" key="21">
    <source>
        <dbReference type="PROSITE" id="PS50113"/>
    </source>
</evidence>
<dbReference type="OrthoDB" id="9811889at2"/>
<evidence type="ECO:0000259" key="22">
    <source>
        <dbReference type="PROSITE" id="PS50894"/>
    </source>
</evidence>
<evidence type="ECO:0000259" key="18">
    <source>
        <dbReference type="PROSITE" id="PS50109"/>
    </source>
</evidence>
<dbReference type="SUPFAM" id="SSF55785">
    <property type="entry name" value="PYP-like sensor domain (PAS domain)"/>
    <property type="match status" value="2"/>
</dbReference>
<evidence type="ECO:0000259" key="20">
    <source>
        <dbReference type="PROSITE" id="PS50112"/>
    </source>
</evidence>
<feature type="domain" description="HPt" evidence="22">
    <location>
        <begin position="713"/>
        <end position="805"/>
    </location>
</feature>
<evidence type="ECO:0000256" key="8">
    <source>
        <dbReference type="ARBA" id="ARBA00022741"/>
    </source>
</evidence>
<feature type="domain" description="PAS" evidence="20">
    <location>
        <begin position="63"/>
        <end position="133"/>
    </location>
</feature>
<dbReference type="NCBIfam" id="TIGR00229">
    <property type="entry name" value="sensory_box"/>
    <property type="match status" value="2"/>
</dbReference>
<evidence type="ECO:0000256" key="4">
    <source>
        <dbReference type="ARBA" id="ARBA00022475"/>
    </source>
</evidence>
<dbReference type="CDD" id="cd17546">
    <property type="entry name" value="REC_hyHK_CKI1_RcsC-like"/>
    <property type="match status" value="1"/>
</dbReference>
<dbReference type="FunFam" id="1.10.287.130:FF:000002">
    <property type="entry name" value="Two-component osmosensing histidine kinase"/>
    <property type="match status" value="1"/>
</dbReference>
<dbReference type="SMART" id="SM00388">
    <property type="entry name" value="HisKA"/>
    <property type="match status" value="1"/>
</dbReference>
<dbReference type="Pfam" id="PF00072">
    <property type="entry name" value="Response_reg"/>
    <property type="match status" value="1"/>
</dbReference>
<dbReference type="GO" id="GO:0006355">
    <property type="term" value="P:regulation of DNA-templated transcription"/>
    <property type="evidence" value="ECO:0007669"/>
    <property type="project" value="InterPro"/>
</dbReference>
<feature type="domain" description="Response regulatory" evidence="19">
    <location>
        <begin position="577"/>
        <end position="692"/>
    </location>
</feature>
<keyword evidence="8" id="KW-0547">Nucleotide-binding</keyword>
<dbReference type="SUPFAM" id="SSF55874">
    <property type="entry name" value="ATPase domain of HSP90 chaperone/DNA topoisomerase II/histidine kinase"/>
    <property type="match status" value="1"/>
</dbReference>
<keyword evidence="11" id="KW-1133">Transmembrane helix</keyword>
<dbReference type="GO" id="GO:0005886">
    <property type="term" value="C:plasma membrane"/>
    <property type="evidence" value="ECO:0007669"/>
    <property type="project" value="UniProtKB-SubCell"/>
</dbReference>
<evidence type="ECO:0000313" key="23">
    <source>
        <dbReference type="EMBL" id="TXB67103.1"/>
    </source>
</evidence>
<dbReference type="InterPro" id="IPR035965">
    <property type="entry name" value="PAS-like_dom_sf"/>
</dbReference>
<keyword evidence="9" id="KW-0418">Kinase</keyword>
<evidence type="ECO:0000256" key="5">
    <source>
        <dbReference type="ARBA" id="ARBA00022553"/>
    </source>
</evidence>
<evidence type="ECO:0000256" key="7">
    <source>
        <dbReference type="ARBA" id="ARBA00022692"/>
    </source>
</evidence>
<evidence type="ECO:0000256" key="10">
    <source>
        <dbReference type="ARBA" id="ARBA00022840"/>
    </source>
</evidence>
<dbReference type="SMART" id="SM00086">
    <property type="entry name" value="PAC"/>
    <property type="match status" value="2"/>
</dbReference>
<dbReference type="RefSeq" id="WP_147098336.1">
    <property type="nucleotide sequence ID" value="NZ_VOOS01000001.1"/>
</dbReference>
<dbReference type="SMART" id="SM00091">
    <property type="entry name" value="PAS"/>
    <property type="match status" value="2"/>
</dbReference>
<comment type="subcellular location">
    <subcellularLocation>
        <location evidence="2">Cell membrane</location>
        <topology evidence="2">Multi-pass membrane protein</topology>
    </subcellularLocation>
</comment>
<dbReference type="AlphaFoldDB" id="A0A5C6RY51"/>
<gene>
    <name evidence="23" type="ORF">FRY74_02655</name>
</gene>
<dbReference type="Gene3D" id="3.30.565.10">
    <property type="entry name" value="Histidine kinase-like ATPase, C-terminal domain"/>
    <property type="match status" value="1"/>
</dbReference>
<dbReference type="Pfam" id="PF00512">
    <property type="entry name" value="HisKA"/>
    <property type="match status" value="1"/>
</dbReference>
<evidence type="ECO:0000256" key="1">
    <source>
        <dbReference type="ARBA" id="ARBA00000085"/>
    </source>
</evidence>
<dbReference type="GO" id="GO:0005524">
    <property type="term" value="F:ATP binding"/>
    <property type="evidence" value="ECO:0007669"/>
    <property type="project" value="UniProtKB-KW"/>
</dbReference>
<comment type="subunit">
    <text evidence="14">At low DSF concentrations, interacts with RpfF.</text>
</comment>
<dbReference type="EC" id="2.7.13.3" evidence="3"/>
<feature type="modified residue" description="4-aspartylphosphate" evidence="17">
    <location>
        <position position="626"/>
    </location>
</feature>
<dbReference type="InterPro" id="IPR011006">
    <property type="entry name" value="CheY-like_superfamily"/>
</dbReference>